<proteinExistence type="predicted"/>
<name>A0A3C1KQC1_9GAMM</name>
<dbReference type="Gene3D" id="3.30.1150.10">
    <property type="match status" value="1"/>
</dbReference>
<dbReference type="Proteomes" id="UP000259273">
    <property type="component" value="Unassembled WGS sequence"/>
</dbReference>
<dbReference type="EMBL" id="DMND01000191">
    <property type="protein sequence ID" value="HAN28865.1"/>
    <property type="molecule type" value="Genomic_DNA"/>
</dbReference>
<evidence type="ECO:0000256" key="2">
    <source>
        <dbReference type="ARBA" id="ARBA00022692"/>
    </source>
</evidence>
<evidence type="ECO:0000313" key="8">
    <source>
        <dbReference type="Proteomes" id="UP000259273"/>
    </source>
</evidence>
<dbReference type="NCBIfam" id="TIGR02794">
    <property type="entry name" value="tolA_full"/>
    <property type="match status" value="1"/>
</dbReference>
<dbReference type="PANTHER" id="PTHR34403:SF14">
    <property type="entry name" value="OS05G0225800 PROTEIN"/>
    <property type="match status" value="1"/>
</dbReference>
<evidence type="ECO:0000256" key="3">
    <source>
        <dbReference type="ARBA" id="ARBA00022989"/>
    </source>
</evidence>
<dbReference type="GO" id="GO:0019534">
    <property type="term" value="F:toxin transmembrane transporter activity"/>
    <property type="evidence" value="ECO:0007669"/>
    <property type="project" value="InterPro"/>
</dbReference>
<dbReference type="GO" id="GO:0016020">
    <property type="term" value="C:membrane"/>
    <property type="evidence" value="ECO:0007669"/>
    <property type="project" value="UniProtKB-SubCell"/>
</dbReference>
<evidence type="ECO:0000259" key="6">
    <source>
        <dbReference type="PROSITE" id="PS52015"/>
    </source>
</evidence>
<feature type="domain" description="TonB C-terminal" evidence="6">
    <location>
        <begin position="165"/>
        <end position="262"/>
    </location>
</feature>
<feature type="compositionally biased region" description="Basic and acidic residues" evidence="5">
    <location>
        <begin position="66"/>
        <end position="130"/>
    </location>
</feature>
<reference evidence="7 8" key="1">
    <citation type="journal article" date="2018" name="Nat. Biotechnol.">
        <title>A standardized bacterial taxonomy based on genome phylogeny substantially revises the tree of life.</title>
        <authorList>
            <person name="Parks D.H."/>
            <person name="Chuvochina M."/>
            <person name="Waite D.W."/>
            <person name="Rinke C."/>
            <person name="Skarshewski A."/>
            <person name="Chaumeil P.A."/>
            <person name="Hugenholtz P."/>
        </authorList>
    </citation>
    <scope>NUCLEOTIDE SEQUENCE [LARGE SCALE GENOMIC DNA]</scope>
    <source>
        <strain evidence="7">UBA9158</strain>
    </source>
</reference>
<sequence>MYAKPATPRIILRPALATLALHALVIFLLAANWTFSDERLVKPKPAPKVINATLVTLAEAQPKPAPKPEPKPVAKPPPKPEPKPEPKPVVKPKPKPEPKPAPKPAPKPEPKPTPKPAEKPKPKPEPKPEPKGPTAQELAEQARQEAAQREAAAQAARAAAAAAELAASYASLIRQTVEQRWSRPPTARNGMEVLLSIQLIPTGEVVSVSVLRSSGDTAFDRSAIAAVERAGNFPELKNLPPREFEQNFRRFRLLFRPEDLRY</sequence>
<keyword evidence="4" id="KW-0472">Membrane</keyword>
<evidence type="ECO:0000256" key="4">
    <source>
        <dbReference type="ARBA" id="ARBA00023136"/>
    </source>
</evidence>
<dbReference type="GO" id="GO:0043213">
    <property type="term" value="P:bacteriocin transport"/>
    <property type="evidence" value="ECO:0007669"/>
    <property type="project" value="InterPro"/>
</dbReference>
<keyword evidence="2" id="KW-0812">Transmembrane</keyword>
<dbReference type="InterPro" id="IPR037682">
    <property type="entry name" value="TonB_C"/>
</dbReference>
<dbReference type="Pfam" id="PF13103">
    <property type="entry name" value="TonB_2"/>
    <property type="match status" value="1"/>
</dbReference>
<keyword evidence="3" id="KW-1133">Transmembrane helix</keyword>
<feature type="region of interest" description="Disordered" evidence="5">
    <location>
        <begin position="59"/>
        <end position="151"/>
    </location>
</feature>
<dbReference type="InterPro" id="IPR006260">
    <property type="entry name" value="TonB/TolA_C"/>
</dbReference>
<evidence type="ECO:0000256" key="5">
    <source>
        <dbReference type="SAM" id="MobiDB-lite"/>
    </source>
</evidence>
<evidence type="ECO:0000313" key="7">
    <source>
        <dbReference type="EMBL" id="HAN28865.1"/>
    </source>
</evidence>
<organism evidence="7 8">
    <name type="scientific">Haliea salexigens</name>
    <dbReference type="NCBI Taxonomy" id="287487"/>
    <lineage>
        <taxon>Bacteria</taxon>
        <taxon>Pseudomonadati</taxon>
        <taxon>Pseudomonadota</taxon>
        <taxon>Gammaproteobacteria</taxon>
        <taxon>Cellvibrionales</taxon>
        <taxon>Halieaceae</taxon>
        <taxon>Haliea</taxon>
    </lineage>
</organism>
<dbReference type="InterPro" id="IPR014161">
    <property type="entry name" value="Tol-Pal_TolA"/>
</dbReference>
<comment type="subcellular location">
    <subcellularLocation>
        <location evidence="1">Membrane</location>
        <topology evidence="1">Single-pass membrane protein</topology>
    </subcellularLocation>
</comment>
<dbReference type="PROSITE" id="PS52015">
    <property type="entry name" value="TONB_CTD"/>
    <property type="match status" value="1"/>
</dbReference>
<dbReference type="AlphaFoldDB" id="A0A3C1KQC1"/>
<evidence type="ECO:0000256" key="1">
    <source>
        <dbReference type="ARBA" id="ARBA00004167"/>
    </source>
</evidence>
<protein>
    <submittedName>
        <fullName evidence="7">Cell envelope integrity protein TolA</fullName>
    </submittedName>
</protein>
<comment type="caution">
    <text evidence="7">The sequence shown here is derived from an EMBL/GenBank/DDBJ whole genome shotgun (WGS) entry which is preliminary data.</text>
</comment>
<dbReference type="STRING" id="1121937.GCA_000423125_01996"/>
<accession>A0A3C1KQC1</accession>
<dbReference type="InterPro" id="IPR050972">
    <property type="entry name" value="SDr-like"/>
</dbReference>
<dbReference type="NCBIfam" id="TIGR01352">
    <property type="entry name" value="tonB_Cterm"/>
    <property type="match status" value="1"/>
</dbReference>
<dbReference type="PANTHER" id="PTHR34403">
    <property type="entry name" value="TOL-PAL SYSTEM PROTEIN TOLA"/>
    <property type="match status" value="1"/>
</dbReference>
<dbReference type="SUPFAM" id="SSF74653">
    <property type="entry name" value="TolA/TonB C-terminal domain"/>
    <property type="match status" value="1"/>
</dbReference>
<gene>
    <name evidence="7" type="primary">tolA</name>
    <name evidence="7" type="ORF">DCP75_14295</name>
</gene>